<feature type="region of interest" description="Disordered" evidence="1">
    <location>
        <begin position="111"/>
        <end position="146"/>
    </location>
</feature>
<evidence type="ECO:0000313" key="2">
    <source>
        <dbReference type="EMBL" id="GFN83717.1"/>
    </source>
</evidence>
<proteinExistence type="predicted"/>
<dbReference type="EMBL" id="BLXT01001211">
    <property type="protein sequence ID" value="GFN83717.1"/>
    <property type="molecule type" value="Genomic_DNA"/>
</dbReference>
<feature type="compositionally biased region" description="Basic and acidic residues" evidence="1">
    <location>
        <begin position="129"/>
        <end position="146"/>
    </location>
</feature>
<evidence type="ECO:0000256" key="1">
    <source>
        <dbReference type="SAM" id="MobiDB-lite"/>
    </source>
</evidence>
<protein>
    <submittedName>
        <fullName evidence="2">Uncharacterized protein</fullName>
    </submittedName>
</protein>
<name>A0AAV3YME4_9GAST</name>
<gene>
    <name evidence="2" type="ORF">PoB_001022300</name>
</gene>
<comment type="caution">
    <text evidence="2">The sequence shown here is derived from an EMBL/GenBank/DDBJ whole genome shotgun (WGS) entry which is preliminary data.</text>
</comment>
<dbReference type="AlphaFoldDB" id="A0AAV3YME4"/>
<keyword evidence="3" id="KW-1185">Reference proteome</keyword>
<sequence length="146" mass="15726">MIGFLHIACLQQQGDLKHLGPPSCLGAGRRAHIRDKRDPTAFKTNSLSTEHEPPTSFKKGTNGNWGKYFAKSDNQAQLDPSSKNGLALYSPGGVGETTKGLFLYIASPQQGDLRLSDPPSGQGAVGGARTRDRKVPEDLRTDSLHN</sequence>
<dbReference type="Proteomes" id="UP000735302">
    <property type="component" value="Unassembled WGS sequence"/>
</dbReference>
<evidence type="ECO:0000313" key="3">
    <source>
        <dbReference type="Proteomes" id="UP000735302"/>
    </source>
</evidence>
<accession>A0AAV3YME4</accession>
<organism evidence="2 3">
    <name type="scientific">Plakobranchus ocellatus</name>
    <dbReference type="NCBI Taxonomy" id="259542"/>
    <lineage>
        <taxon>Eukaryota</taxon>
        <taxon>Metazoa</taxon>
        <taxon>Spiralia</taxon>
        <taxon>Lophotrochozoa</taxon>
        <taxon>Mollusca</taxon>
        <taxon>Gastropoda</taxon>
        <taxon>Heterobranchia</taxon>
        <taxon>Euthyneura</taxon>
        <taxon>Panpulmonata</taxon>
        <taxon>Sacoglossa</taxon>
        <taxon>Placobranchoidea</taxon>
        <taxon>Plakobranchidae</taxon>
        <taxon>Plakobranchus</taxon>
    </lineage>
</organism>
<reference evidence="2 3" key="1">
    <citation type="journal article" date="2021" name="Elife">
        <title>Chloroplast acquisition without the gene transfer in kleptoplastic sea slugs, Plakobranchus ocellatus.</title>
        <authorList>
            <person name="Maeda T."/>
            <person name="Takahashi S."/>
            <person name="Yoshida T."/>
            <person name="Shimamura S."/>
            <person name="Takaki Y."/>
            <person name="Nagai Y."/>
            <person name="Toyoda A."/>
            <person name="Suzuki Y."/>
            <person name="Arimoto A."/>
            <person name="Ishii H."/>
            <person name="Satoh N."/>
            <person name="Nishiyama T."/>
            <person name="Hasebe M."/>
            <person name="Maruyama T."/>
            <person name="Minagawa J."/>
            <person name="Obokata J."/>
            <person name="Shigenobu S."/>
        </authorList>
    </citation>
    <scope>NUCLEOTIDE SEQUENCE [LARGE SCALE GENOMIC DNA]</scope>
</reference>
<feature type="region of interest" description="Disordered" evidence="1">
    <location>
        <begin position="28"/>
        <end position="64"/>
    </location>
</feature>